<reference evidence="5" key="1">
    <citation type="journal article" date="2019" name="Int. J. Syst. Evol. Microbiol.">
        <title>The Global Catalogue of Microorganisms (GCM) 10K type strain sequencing project: providing services to taxonomists for standard genome sequencing and annotation.</title>
        <authorList>
            <consortium name="The Broad Institute Genomics Platform"/>
            <consortium name="The Broad Institute Genome Sequencing Center for Infectious Disease"/>
            <person name="Wu L."/>
            <person name="Ma J."/>
        </authorList>
    </citation>
    <scope>NUCLEOTIDE SEQUENCE [LARGE SCALE GENOMIC DNA]</scope>
    <source>
        <strain evidence="5">CCUG 46385</strain>
    </source>
</reference>
<protein>
    <submittedName>
        <fullName evidence="4">Uncharacterized protein</fullName>
    </submittedName>
</protein>
<comment type="caution">
    <text evidence="4">The sequence shown here is derived from an EMBL/GenBank/DDBJ whole genome shotgun (WGS) entry which is preliminary data.</text>
</comment>
<evidence type="ECO:0000256" key="3">
    <source>
        <dbReference type="SAM" id="Phobius"/>
    </source>
</evidence>
<feature type="compositionally biased region" description="Polar residues" evidence="2">
    <location>
        <begin position="125"/>
        <end position="134"/>
    </location>
</feature>
<sequence length="510" mass="57829">MKLSKREKILLSVTFVIVLVAAYYFLVFERLTQKITSLQQELEQVQTQYDNQELVLRQAAQLGSQMDELKKEIYPIAKRYYGKTEQEEFIAEIDKINQKSGMDIQKINFSEDALVYLREPDPDENTPTPSTATSGEAPADGSSQTNTEGQAAPETEEPQAAQGSPSEPQTTSDEGMNLQLIPEEEGAEAQGEEKEIIGYSQNIKLMQTEIEFFSTYKQMLKWLHAVDNNPKNIISGKLEMERKDNEIRHNDKNPVLKGTVRLSFYQVKDVDKYDVPMITFLTEKPIPKSRRENPFQSYRWAWKIVGGSDSSSSTRGYPEYGSSSNSPLPPPPANPLNPDGNQNNPLNVSLKKKDLYDFEDEMIKIKKNVDSITAMGEIDRTNVAKGKFAGKVSYNFSGESAKEKILIDLSEKDLTLDKKMETITFSVFAEQELLNEVGLIISDSKDQEYQIVMANEISWRGWRELSYDFHGIENYPIKIKGIYIAYGEKKGTKSGKLVFDDINVGYLDVK</sequence>
<evidence type="ECO:0000313" key="5">
    <source>
        <dbReference type="Proteomes" id="UP001595916"/>
    </source>
</evidence>
<feature type="compositionally biased region" description="Low complexity" evidence="2">
    <location>
        <begin position="147"/>
        <end position="163"/>
    </location>
</feature>
<keyword evidence="5" id="KW-1185">Reference proteome</keyword>
<feature type="compositionally biased region" description="Polar residues" evidence="2">
    <location>
        <begin position="164"/>
        <end position="174"/>
    </location>
</feature>
<proteinExistence type="predicted"/>
<evidence type="ECO:0000313" key="4">
    <source>
        <dbReference type="EMBL" id="MFC4805155.1"/>
    </source>
</evidence>
<name>A0ABV9QMY8_9FIRM</name>
<keyword evidence="3" id="KW-0812">Transmembrane</keyword>
<dbReference type="RefSeq" id="WP_379788697.1">
    <property type="nucleotide sequence ID" value="NZ_JBHSHL010000034.1"/>
</dbReference>
<dbReference type="EMBL" id="JBHSHL010000034">
    <property type="protein sequence ID" value="MFC4805155.1"/>
    <property type="molecule type" value="Genomic_DNA"/>
</dbReference>
<keyword evidence="3" id="KW-1133">Transmembrane helix</keyword>
<feature type="region of interest" description="Disordered" evidence="2">
    <location>
        <begin position="307"/>
        <end position="346"/>
    </location>
</feature>
<accession>A0ABV9QMY8</accession>
<evidence type="ECO:0000256" key="2">
    <source>
        <dbReference type="SAM" id="MobiDB-lite"/>
    </source>
</evidence>
<keyword evidence="1" id="KW-0175">Coiled coil</keyword>
<organism evidence="4 5">
    <name type="scientific">Filifactor villosus</name>
    <dbReference type="NCBI Taxonomy" id="29374"/>
    <lineage>
        <taxon>Bacteria</taxon>
        <taxon>Bacillati</taxon>
        <taxon>Bacillota</taxon>
        <taxon>Clostridia</taxon>
        <taxon>Peptostreptococcales</taxon>
        <taxon>Filifactoraceae</taxon>
        <taxon>Filifactor</taxon>
    </lineage>
</organism>
<dbReference type="Gene3D" id="2.60.120.430">
    <property type="entry name" value="Galactose-binding lectin"/>
    <property type="match status" value="1"/>
</dbReference>
<evidence type="ECO:0000256" key="1">
    <source>
        <dbReference type="SAM" id="Coils"/>
    </source>
</evidence>
<gene>
    <name evidence="4" type="ORF">ACFO4R_08665</name>
</gene>
<keyword evidence="3" id="KW-0472">Membrane</keyword>
<feature type="transmembrane region" description="Helical" evidence="3">
    <location>
        <begin position="9"/>
        <end position="28"/>
    </location>
</feature>
<feature type="coiled-coil region" evidence="1">
    <location>
        <begin position="28"/>
        <end position="72"/>
    </location>
</feature>
<feature type="region of interest" description="Disordered" evidence="2">
    <location>
        <begin position="119"/>
        <end position="174"/>
    </location>
</feature>
<dbReference type="Proteomes" id="UP001595916">
    <property type="component" value="Unassembled WGS sequence"/>
</dbReference>